<dbReference type="InterPro" id="IPR046513">
    <property type="entry name" value="DUF6691"/>
</dbReference>
<evidence type="ECO:0000313" key="3">
    <source>
        <dbReference type="Proteomes" id="UP000653472"/>
    </source>
</evidence>
<keyword evidence="1" id="KW-0812">Transmembrane</keyword>
<protein>
    <submittedName>
        <fullName evidence="2">YeeE/YedE family protein</fullName>
    </submittedName>
</protein>
<keyword evidence="3" id="KW-1185">Reference proteome</keyword>
<name>A0A969WAI4_9GAMM</name>
<dbReference type="Pfam" id="PF20398">
    <property type="entry name" value="DUF6691"/>
    <property type="match status" value="1"/>
</dbReference>
<accession>A0A969WAI4</accession>
<organism evidence="2 3">
    <name type="scientific">Solimonas marina</name>
    <dbReference type="NCBI Taxonomy" id="2714601"/>
    <lineage>
        <taxon>Bacteria</taxon>
        <taxon>Pseudomonadati</taxon>
        <taxon>Pseudomonadota</taxon>
        <taxon>Gammaproteobacteria</taxon>
        <taxon>Nevskiales</taxon>
        <taxon>Nevskiaceae</taxon>
        <taxon>Solimonas</taxon>
    </lineage>
</organism>
<dbReference type="AlphaFoldDB" id="A0A969WAI4"/>
<dbReference type="Proteomes" id="UP000653472">
    <property type="component" value="Unassembled WGS sequence"/>
</dbReference>
<dbReference type="EMBL" id="JAAVXB010000004">
    <property type="protein sequence ID" value="NKF22564.1"/>
    <property type="molecule type" value="Genomic_DNA"/>
</dbReference>
<feature type="transmembrane region" description="Helical" evidence="1">
    <location>
        <begin position="82"/>
        <end position="100"/>
    </location>
</feature>
<feature type="transmembrane region" description="Helical" evidence="1">
    <location>
        <begin position="42"/>
        <end position="61"/>
    </location>
</feature>
<reference evidence="2" key="1">
    <citation type="submission" date="2020-03" db="EMBL/GenBank/DDBJ databases">
        <title>Solimonas marina sp. nov., isolated from deep seawater of the Pacific Ocean.</title>
        <authorList>
            <person name="Liu X."/>
            <person name="Lai Q."/>
            <person name="Sun F."/>
            <person name="Gai Y."/>
            <person name="Li G."/>
            <person name="Shao Z."/>
        </authorList>
    </citation>
    <scope>NUCLEOTIDE SEQUENCE</scope>
    <source>
        <strain evidence="2">C16B3</strain>
    </source>
</reference>
<evidence type="ECO:0000313" key="2">
    <source>
        <dbReference type="EMBL" id="NKF22564.1"/>
    </source>
</evidence>
<sequence>MNQLVALIAGLLFGAGLAIGGMTQPEKVLGFLDLAGRWDPSLAFVMGGGLLVAFPAFAIAARRSRPLFDVKFQIPTRRDIDKRLLIGALLFGAGWGLAGYCPGPAIAALSALHPGTLIFCAALIAGMWLQRKLAP</sequence>
<evidence type="ECO:0000256" key="1">
    <source>
        <dbReference type="SAM" id="Phobius"/>
    </source>
</evidence>
<keyword evidence="1" id="KW-1133">Transmembrane helix</keyword>
<keyword evidence="1" id="KW-0472">Membrane</keyword>
<dbReference type="RefSeq" id="WP_168147811.1">
    <property type="nucleotide sequence ID" value="NZ_JAAVXB010000004.1"/>
</dbReference>
<gene>
    <name evidence="2" type="ORF">G7Y82_09550</name>
</gene>
<proteinExistence type="predicted"/>
<feature type="transmembrane region" description="Helical" evidence="1">
    <location>
        <begin position="106"/>
        <end position="129"/>
    </location>
</feature>
<comment type="caution">
    <text evidence="2">The sequence shown here is derived from an EMBL/GenBank/DDBJ whole genome shotgun (WGS) entry which is preliminary data.</text>
</comment>